<name>A0A2W5A2T8_9BACT</name>
<organism evidence="1 2">
    <name type="scientific">Micavibrio aeruginosavorus</name>
    <dbReference type="NCBI Taxonomy" id="349221"/>
    <lineage>
        <taxon>Bacteria</taxon>
        <taxon>Pseudomonadati</taxon>
        <taxon>Bdellovibrionota</taxon>
        <taxon>Bdellovibrionia</taxon>
        <taxon>Bdellovibrionales</taxon>
        <taxon>Pseudobdellovibrionaceae</taxon>
        <taxon>Micavibrio</taxon>
    </lineage>
</organism>
<comment type="caution">
    <text evidence="1">The sequence shown here is derived from an EMBL/GenBank/DDBJ whole genome shotgun (WGS) entry which is preliminary data.</text>
</comment>
<reference evidence="1 2" key="1">
    <citation type="submission" date="2017-08" db="EMBL/GenBank/DDBJ databases">
        <title>Infants hospitalized years apart are colonized by the same room-sourced microbial strains.</title>
        <authorList>
            <person name="Brooks B."/>
            <person name="Olm M.R."/>
            <person name="Firek B.A."/>
            <person name="Baker R."/>
            <person name="Thomas B.C."/>
            <person name="Morowitz M.J."/>
            <person name="Banfield J.F."/>
        </authorList>
    </citation>
    <scope>NUCLEOTIDE SEQUENCE [LARGE SCALE GENOMIC DNA]</scope>
    <source>
        <strain evidence="1">S2_018_000_R2_104</strain>
    </source>
</reference>
<protein>
    <submittedName>
        <fullName evidence="1">Uncharacterized protein</fullName>
    </submittedName>
</protein>
<gene>
    <name evidence="1" type="ORF">DI626_00845</name>
</gene>
<proteinExistence type="predicted"/>
<accession>A0A2W5A2T8</accession>
<dbReference type="Proteomes" id="UP000249557">
    <property type="component" value="Unassembled WGS sequence"/>
</dbReference>
<evidence type="ECO:0000313" key="1">
    <source>
        <dbReference type="EMBL" id="PZO88853.1"/>
    </source>
</evidence>
<evidence type="ECO:0000313" key="2">
    <source>
        <dbReference type="Proteomes" id="UP000249557"/>
    </source>
</evidence>
<dbReference type="AlphaFoldDB" id="A0A2W5A2T8"/>
<dbReference type="EMBL" id="QFNK01000006">
    <property type="protein sequence ID" value="PZO88853.1"/>
    <property type="molecule type" value="Genomic_DNA"/>
</dbReference>
<sequence>MLEKEAIIESVIRDGQELTVSFLTAVNFVGDGTLDADRAEHCPNPCFFKTAELRLDCGSESFAEISRKKLDTKSLENRLNVPPLRLNYGA</sequence>